<organism evidence="2 3">
    <name type="scientific">Hypsibius exemplaris</name>
    <name type="common">Freshwater tardigrade</name>
    <dbReference type="NCBI Taxonomy" id="2072580"/>
    <lineage>
        <taxon>Eukaryota</taxon>
        <taxon>Metazoa</taxon>
        <taxon>Ecdysozoa</taxon>
        <taxon>Tardigrada</taxon>
        <taxon>Eutardigrada</taxon>
        <taxon>Parachela</taxon>
        <taxon>Hypsibioidea</taxon>
        <taxon>Hypsibiidae</taxon>
        <taxon>Hypsibius</taxon>
    </lineage>
</organism>
<keyword evidence="3" id="KW-1185">Reference proteome</keyword>
<sequence>MVPNDGAALPIQILRLFKGHEVVRGQATEPSLAADPSVGSTPAAVEPFSTVSRSDDHAESDRLPLY</sequence>
<accession>A0A1W0WJE0</accession>
<name>A0A1W0WJE0_HYPEX</name>
<comment type="caution">
    <text evidence="2">The sequence shown here is derived from an EMBL/GenBank/DDBJ whole genome shotgun (WGS) entry which is preliminary data.</text>
</comment>
<dbReference type="Proteomes" id="UP000192578">
    <property type="component" value="Unassembled WGS sequence"/>
</dbReference>
<dbReference type="EMBL" id="MTYJ01000091">
    <property type="protein sequence ID" value="OQV15289.1"/>
    <property type="molecule type" value="Genomic_DNA"/>
</dbReference>
<reference evidence="3" key="1">
    <citation type="submission" date="2017-01" db="EMBL/GenBank/DDBJ databases">
        <title>Comparative genomics of anhydrobiosis in the tardigrade Hypsibius dujardini.</title>
        <authorList>
            <person name="Yoshida Y."/>
            <person name="Koutsovoulos G."/>
            <person name="Laetsch D."/>
            <person name="Stevens L."/>
            <person name="Kumar S."/>
            <person name="Horikawa D."/>
            <person name="Ishino K."/>
            <person name="Komine S."/>
            <person name="Tomita M."/>
            <person name="Blaxter M."/>
            <person name="Arakawa K."/>
        </authorList>
    </citation>
    <scope>NUCLEOTIDE SEQUENCE [LARGE SCALE GENOMIC DNA]</scope>
    <source>
        <strain evidence="3">Z151</strain>
    </source>
</reference>
<feature type="compositionally biased region" description="Basic and acidic residues" evidence="1">
    <location>
        <begin position="53"/>
        <end position="66"/>
    </location>
</feature>
<proteinExistence type="predicted"/>
<protein>
    <submittedName>
        <fullName evidence="2">Uncharacterized protein</fullName>
    </submittedName>
</protein>
<evidence type="ECO:0000313" key="3">
    <source>
        <dbReference type="Proteomes" id="UP000192578"/>
    </source>
</evidence>
<dbReference type="AlphaFoldDB" id="A0A1W0WJE0"/>
<evidence type="ECO:0000313" key="2">
    <source>
        <dbReference type="EMBL" id="OQV15289.1"/>
    </source>
</evidence>
<evidence type="ECO:0000256" key="1">
    <source>
        <dbReference type="SAM" id="MobiDB-lite"/>
    </source>
</evidence>
<gene>
    <name evidence="2" type="ORF">BV898_10520</name>
</gene>
<feature type="region of interest" description="Disordered" evidence="1">
    <location>
        <begin position="29"/>
        <end position="66"/>
    </location>
</feature>